<dbReference type="GO" id="GO:0001708">
    <property type="term" value="P:cell fate specification"/>
    <property type="evidence" value="ECO:0007669"/>
    <property type="project" value="TreeGrafter"/>
</dbReference>
<dbReference type="OrthoDB" id="7442607at2759"/>
<sequence>MPPMAYNKMMMSETPSPSSLLSSFPGLLGHPSLSHLPPPGDDVHDDPKVCLEAKELWQQFSQYGTEMVITKSGRQMFPQMKFRLSGLDKQAKYILLLDIVAADDLRYKFHNSRWIMAGKSDPEMPKRMYIHPDSPSSGEQWMQKVVSFHKLKLTNNISDKHGLVSS</sequence>
<dbReference type="PROSITE" id="PS01283">
    <property type="entry name" value="TBOX_1"/>
    <property type="match status" value="1"/>
</dbReference>
<comment type="subcellular location">
    <subcellularLocation>
        <location evidence="1 6">Nucleus</location>
    </subcellularLocation>
</comment>
<dbReference type="Pfam" id="PF00907">
    <property type="entry name" value="T-box"/>
    <property type="match status" value="1"/>
</dbReference>
<evidence type="ECO:0000256" key="2">
    <source>
        <dbReference type="ARBA" id="ARBA00023015"/>
    </source>
</evidence>
<accession>A0A0K2VEN0</accession>
<dbReference type="PANTHER" id="PTHR11267">
    <property type="entry name" value="T-BOX PROTEIN-RELATED"/>
    <property type="match status" value="1"/>
</dbReference>
<keyword evidence="5 6" id="KW-0539">Nucleus</keyword>
<dbReference type="InterPro" id="IPR046360">
    <property type="entry name" value="T-box_DNA-bd"/>
</dbReference>
<proteinExistence type="predicted"/>
<dbReference type="InterPro" id="IPR001699">
    <property type="entry name" value="TF_T-box"/>
</dbReference>
<keyword evidence="2" id="KW-0805">Transcription regulation</keyword>
<evidence type="ECO:0000256" key="4">
    <source>
        <dbReference type="ARBA" id="ARBA00023163"/>
    </source>
</evidence>
<dbReference type="PROSITE" id="PS50252">
    <property type="entry name" value="TBOX_3"/>
    <property type="match status" value="1"/>
</dbReference>
<reference evidence="8" key="1">
    <citation type="submission" date="2014-05" db="EMBL/GenBank/DDBJ databases">
        <authorList>
            <person name="Chronopoulou M."/>
        </authorList>
    </citation>
    <scope>NUCLEOTIDE SEQUENCE</scope>
    <source>
        <tissue evidence="8">Whole organism</tissue>
    </source>
</reference>
<dbReference type="SMART" id="SM00425">
    <property type="entry name" value="TBOX"/>
    <property type="match status" value="1"/>
</dbReference>
<dbReference type="InterPro" id="IPR008967">
    <property type="entry name" value="p53-like_TF_DNA-bd_sf"/>
</dbReference>
<dbReference type="InterPro" id="IPR018186">
    <property type="entry name" value="TF_T-box_CS"/>
</dbReference>
<dbReference type="GO" id="GO:0000981">
    <property type="term" value="F:DNA-binding transcription factor activity, RNA polymerase II-specific"/>
    <property type="evidence" value="ECO:0007669"/>
    <property type="project" value="TreeGrafter"/>
</dbReference>
<dbReference type="EMBL" id="HACA01031543">
    <property type="protein sequence ID" value="CDW48904.1"/>
    <property type="molecule type" value="Transcribed_RNA"/>
</dbReference>
<evidence type="ECO:0000256" key="6">
    <source>
        <dbReference type="PROSITE-ProRule" id="PRU00201"/>
    </source>
</evidence>
<organism evidence="8">
    <name type="scientific">Lepeophtheirus salmonis</name>
    <name type="common">Salmon louse</name>
    <name type="synonym">Caligus salmonis</name>
    <dbReference type="NCBI Taxonomy" id="72036"/>
    <lineage>
        <taxon>Eukaryota</taxon>
        <taxon>Metazoa</taxon>
        <taxon>Ecdysozoa</taxon>
        <taxon>Arthropoda</taxon>
        <taxon>Crustacea</taxon>
        <taxon>Multicrustacea</taxon>
        <taxon>Hexanauplia</taxon>
        <taxon>Copepoda</taxon>
        <taxon>Siphonostomatoida</taxon>
        <taxon>Caligidae</taxon>
        <taxon>Lepeophtheirus</taxon>
    </lineage>
</organism>
<evidence type="ECO:0000259" key="7">
    <source>
        <dbReference type="PROSITE" id="PS50252"/>
    </source>
</evidence>
<keyword evidence="3 6" id="KW-0238">DNA-binding</keyword>
<comment type="caution">
    <text evidence="6">Lacks conserved residue(s) required for the propagation of feature annotation.</text>
</comment>
<protein>
    <recommendedName>
        <fullName evidence="7">T-box domain-containing protein</fullName>
    </recommendedName>
</protein>
<feature type="domain" description="T-box" evidence="7">
    <location>
        <begin position="51"/>
        <end position="166"/>
    </location>
</feature>
<dbReference type="GO" id="GO:0000978">
    <property type="term" value="F:RNA polymerase II cis-regulatory region sequence-specific DNA binding"/>
    <property type="evidence" value="ECO:0007669"/>
    <property type="project" value="InterPro"/>
</dbReference>
<evidence type="ECO:0000256" key="1">
    <source>
        <dbReference type="ARBA" id="ARBA00004123"/>
    </source>
</evidence>
<dbReference type="PANTHER" id="PTHR11267:SF181">
    <property type="entry name" value="OPTOMOTOR-BLIND PROTEIN"/>
    <property type="match status" value="1"/>
</dbReference>
<evidence type="ECO:0000313" key="8">
    <source>
        <dbReference type="EMBL" id="CDW48904.1"/>
    </source>
</evidence>
<dbReference type="GO" id="GO:0045893">
    <property type="term" value="P:positive regulation of DNA-templated transcription"/>
    <property type="evidence" value="ECO:0007669"/>
    <property type="project" value="InterPro"/>
</dbReference>
<dbReference type="FunFam" id="2.60.40.820:FF:000026">
    <property type="entry name" value="GD16690"/>
    <property type="match status" value="1"/>
</dbReference>
<dbReference type="InterPro" id="IPR036960">
    <property type="entry name" value="T-box_sf"/>
</dbReference>
<dbReference type="SUPFAM" id="SSF49417">
    <property type="entry name" value="p53-like transcription factors"/>
    <property type="match status" value="1"/>
</dbReference>
<keyword evidence="4" id="KW-0804">Transcription</keyword>
<evidence type="ECO:0000256" key="3">
    <source>
        <dbReference type="ARBA" id="ARBA00023125"/>
    </source>
</evidence>
<name>A0A0K2VEN0_LEPSM</name>
<dbReference type="AlphaFoldDB" id="A0A0K2VEN0"/>
<dbReference type="PROSITE" id="PS01264">
    <property type="entry name" value="TBOX_2"/>
    <property type="match status" value="1"/>
</dbReference>
<evidence type="ECO:0000256" key="5">
    <source>
        <dbReference type="ARBA" id="ARBA00023242"/>
    </source>
</evidence>
<dbReference type="GO" id="GO:0005634">
    <property type="term" value="C:nucleus"/>
    <property type="evidence" value="ECO:0007669"/>
    <property type="project" value="UniProtKB-SubCell"/>
</dbReference>
<dbReference type="GO" id="GO:0000785">
    <property type="term" value="C:chromatin"/>
    <property type="evidence" value="ECO:0007669"/>
    <property type="project" value="TreeGrafter"/>
</dbReference>
<dbReference type="PRINTS" id="PR00937">
    <property type="entry name" value="TBOX"/>
</dbReference>
<dbReference type="Gene3D" id="2.60.40.820">
    <property type="entry name" value="Transcription factor, T-box"/>
    <property type="match status" value="1"/>
</dbReference>